<evidence type="ECO:0000313" key="4">
    <source>
        <dbReference type="Proteomes" id="UP000196084"/>
    </source>
</evidence>
<dbReference type="GO" id="GO:0003676">
    <property type="term" value="F:nucleic acid binding"/>
    <property type="evidence" value="ECO:0007669"/>
    <property type="project" value="InterPro"/>
</dbReference>
<dbReference type="InterPro" id="IPR018163">
    <property type="entry name" value="Thr/Ala-tRNA-synth_IIc_edit"/>
</dbReference>
<dbReference type="PROSITE" id="PS50860">
    <property type="entry name" value="AA_TRNA_LIGASE_II_ALA"/>
    <property type="match status" value="1"/>
</dbReference>
<dbReference type="OrthoDB" id="11392at2157"/>
<dbReference type="EMBL" id="MWPH01000002">
    <property type="protein sequence ID" value="OVE84467.1"/>
    <property type="molecule type" value="Genomic_DNA"/>
</dbReference>
<dbReference type="GO" id="GO:0002161">
    <property type="term" value="F:aminoacyl-tRNA deacylase activity"/>
    <property type="evidence" value="ECO:0007669"/>
    <property type="project" value="UniProtKB-ARBA"/>
</dbReference>
<dbReference type="Gene3D" id="3.30.980.10">
    <property type="entry name" value="Threonyl-trna Synthetase, Chain A, domain 2"/>
    <property type="match status" value="1"/>
</dbReference>
<gene>
    <name evidence="3" type="ORF">B2G88_08655</name>
</gene>
<keyword evidence="4" id="KW-1185">Reference proteome</keyword>
<dbReference type="Pfam" id="PF07973">
    <property type="entry name" value="tRNA_SAD"/>
    <property type="match status" value="1"/>
</dbReference>
<dbReference type="Proteomes" id="UP000196084">
    <property type="component" value="Unassembled WGS sequence"/>
</dbReference>
<dbReference type="AlphaFoldDB" id="A0A202E8A1"/>
<dbReference type="PANTHER" id="PTHR11777:SF9">
    <property type="entry name" value="ALANINE--TRNA LIGASE, CYTOPLASMIC"/>
    <property type="match status" value="1"/>
</dbReference>
<comment type="caution">
    <text evidence="3">The sequence shown here is derived from an EMBL/GenBank/DDBJ whole genome shotgun (WGS) entry which is preliminary data.</text>
</comment>
<sequence>MTGQRAAAEPYTTRFETGVTAVDGRRVWLERSYFYGAIGGQPADQGRIADTEVVDVEYVDGTQVHVLAEEPTLRTGQRVLCSIDWAFRMYCMRAHTASHALYGAARELLEDLEHGGLEFDGEDAVRVTLETTTAVDDETLLALNERLNRVVWESRPVSWDTISLAEARERDDVVFTDATEESAQENGRVRVVTIGSADENGNGSGTSRLSGGFTVGNGGEPWDVAACGGTHVRNTREIGPVTILGRVPTAAGALEIDLAVGQRAIEQRTAEKRAALTATRTLEASVDAVPSALERAYDRDPTGPESYTDD</sequence>
<dbReference type="InterPro" id="IPR018165">
    <property type="entry name" value="Ala-tRNA-synth_IIc_core"/>
</dbReference>
<dbReference type="SMART" id="SM00863">
    <property type="entry name" value="tRNA_SAD"/>
    <property type="match status" value="1"/>
</dbReference>
<evidence type="ECO:0000313" key="3">
    <source>
        <dbReference type="EMBL" id="OVE84467.1"/>
    </source>
</evidence>
<dbReference type="RefSeq" id="WP_087714542.1">
    <property type="nucleotide sequence ID" value="NZ_MWPH01000002.1"/>
</dbReference>
<evidence type="ECO:0000256" key="1">
    <source>
        <dbReference type="SAM" id="MobiDB-lite"/>
    </source>
</evidence>
<evidence type="ECO:0000259" key="2">
    <source>
        <dbReference type="PROSITE" id="PS50860"/>
    </source>
</evidence>
<dbReference type="Gene3D" id="2.40.30.130">
    <property type="match status" value="1"/>
</dbReference>
<dbReference type="GO" id="GO:0004813">
    <property type="term" value="F:alanine-tRNA ligase activity"/>
    <property type="evidence" value="ECO:0007669"/>
    <property type="project" value="InterPro"/>
</dbReference>
<dbReference type="InterPro" id="IPR012947">
    <property type="entry name" value="tRNA_SAD"/>
</dbReference>
<feature type="region of interest" description="Disordered" evidence="1">
    <location>
        <begin position="287"/>
        <end position="310"/>
    </location>
</feature>
<reference evidence="3 4" key="1">
    <citation type="submission" date="2017-02" db="EMBL/GenBank/DDBJ databases">
        <title>Natronthermophilus aegyptiacus gen. nov.,sp. nov., an aerobic, extremely halophilic alkalithermophilic archaeon isolated from the athalassohaline Wadi An Natrun, Egypt.</title>
        <authorList>
            <person name="Zhao B."/>
        </authorList>
    </citation>
    <scope>NUCLEOTIDE SEQUENCE [LARGE SCALE GENOMIC DNA]</scope>
    <source>
        <strain evidence="3 4">CGMCC 1.3597</strain>
    </source>
</reference>
<dbReference type="SUPFAM" id="SSF50447">
    <property type="entry name" value="Translation proteins"/>
    <property type="match status" value="1"/>
</dbReference>
<dbReference type="InterPro" id="IPR050058">
    <property type="entry name" value="Ala-tRNA_ligase"/>
</dbReference>
<accession>A0A202E8A1</accession>
<proteinExistence type="predicted"/>
<organism evidence="3 4">
    <name type="scientific">Natronolimnobius baerhuensis</name>
    <dbReference type="NCBI Taxonomy" id="253108"/>
    <lineage>
        <taxon>Archaea</taxon>
        <taxon>Methanobacteriati</taxon>
        <taxon>Methanobacteriota</taxon>
        <taxon>Stenosarchaea group</taxon>
        <taxon>Halobacteria</taxon>
        <taxon>Halobacteriales</taxon>
        <taxon>Natrialbaceae</taxon>
        <taxon>Natronolimnobius</taxon>
    </lineage>
</organism>
<name>A0A202E8A1_9EURY</name>
<dbReference type="GO" id="GO:0006419">
    <property type="term" value="P:alanyl-tRNA aminoacylation"/>
    <property type="evidence" value="ECO:0007669"/>
    <property type="project" value="InterPro"/>
</dbReference>
<dbReference type="InterPro" id="IPR009000">
    <property type="entry name" value="Transl_B-barrel_sf"/>
</dbReference>
<feature type="domain" description="Alanyl-transfer RNA synthetases family profile" evidence="2">
    <location>
        <begin position="27"/>
        <end position="270"/>
    </location>
</feature>
<protein>
    <submittedName>
        <fullName evidence="3">Alanyl-tRNA editing protein</fullName>
    </submittedName>
</protein>
<dbReference type="GO" id="GO:0005524">
    <property type="term" value="F:ATP binding"/>
    <property type="evidence" value="ECO:0007669"/>
    <property type="project" value="InterPro"/>
</dbReference>
<dbReference type="SUPFAM" id="SSF55186">
    <property type="entry name" value="ThrRS/AlaRS common domain"/>
    <property type="match status" value="1"/>
</dbReference>
<dbReference type="PANTHER" id="PTHR11777">
    <property type="entry name" value="ALANYL-TRNA SYNTHETASE"/>
    <property type="match status" value="1"/>
</dbReference>